<reference evidence="1" key="2">
    <citation type="journal article" date="2015" name="Data Brief">
        <title>Shoot transcriptome of the giant reed, Arundo donax.</title>
        <authorList>
            <person name="Barrero R.A."/>
            <person name="Guerrero F.D."/>
            <person name="Moolhuijzen P."/>
            <person name="Goolsby J.A."/>
            <person name="Tidwell J."/>
            <person name="Bellgard S.E."/>
            <person name="Bellgard M.I."/>
        </authorList>
    </citation>
    <scope>NUCLEOTIDE SEQUENCE</scope>
    <source>
        <tissue evidence="1">Shoot tissue taken approximately 20 cm above the soil surface</tissue>
    </source>
</reference>
<reference evidence="1" key="1">
    <citation type="submission" date="2014-09" db="EMBL/GenBank/DDBJ databases">
        <authorList>
            <person name="Magalhaes I.L.F."/>
            <person name="Oliveira U."/>
            <person name="Santos F.R."/>
            <person name="Vidigal T.H.D.A."/>
            <person name="Brescovit A.D."/>
            <person name="Santos A.J."/>
        </authorList>
    </citation>
    <scope>NUCLEOTIDE SEQUENCE</scope>
    <source>
        <tissue evidence="1">Shoot tissue taken approximately 20 cm above the soil surface</tissue>
    </source>
</reference>
<evidence type="ECO:0000313" key="1">
    <source>
        <dbReference type="EMBL" id="JAE04813.1"/>
    </source>
</evidence>
<name>A0A0A9J4F0_ARUDO</name>
<dbReference type="EMBL" id="GBRH01193083">
    <property type="protein sequence ID" value="JAE04813.1"/>
    <property type="molecule type" value="Transcribed_RNA"/>
</dbReference>
<dbReference type="PROSITE" id="PS51257">
    <property type="entry name" value="PROKAR_LIPOPROTEIN"/>
    <property type="match status" value="1"/>
</dbReference>
<sequence>MSKQKSSSSCLFCYIDFISILFSAVVLSCVTKYCTQIYVTCKRSNVML</sequence>
<accession>A0A0A9J4F0</accession>
<proteinExistence type="predicted"/>
<organism evidence="1">
    <name type="scientific">Arundo donax</name>
    <name type="common">Giant reed</name>
    <name type="synonym">Donax arundinaceus</name>
    <dbReference type="NCBI Taxonomy" id="35708"/>
    <lineage>
        <taxon>Eukaryota</taxon>
        <taxon>Viridiplantae</taxon>
        <taxon>Streptophyta</taxon>
        <taxon>Embryophyta</taxon>
        <taxon>Tracheophyta</taxon>
        <taxon>Spermatophyta</taxon>
        <taxon>Magnoliopsida</taxon>
        <taxon>Liliopsida</taxon>
        <taxon>Poales</taxon>
        <taxon>Poaceae</taxon>
        <taxon>PACMAD clade</taxon>
        <taxon>Arundinoideae</taxon>
        <taxon>Arundineae</taxon>
        <taxon>Arundo</taxon>
    </lineage>
</organism>
<dbReference type="AlphaFoldDB" id="A0A0A9J4F0"/>
<protein>
    <submittedName>
        <fullName evidence="1">Uncharacterized protein</fullName>
    </submittedName>
</protein>